<evidence type="ECO:0008006" key="7">
    <source>
        <dbReference type="Google" id="ProtNLM"/>
    </source>
</evidence>
<evidence type="ECO:0000313" key="6">
    <source>
        <dbReference type="Proteomes" id="UP001151760"/>
    </source>
</evidence>
<comment type="caution">
    <text evidence="5">The sequence shown here is derived from an EMBL/GenBank/DDBJ whole genome shotgun (WGS) entry which is preliminary data.</text>
</comment>
<reference evidence="5" key="2">
    <citation type="submission" date="2022-01" db="EMBL/GenBank/DDBJ databases">
        <authorList>
            <person name="Yamashiro T."/>
            <person name="Shiraishi A."/>
            <person name="Satake H."/>
            <person name="Nakayama K."/>
        </authorList>
    </citation>
    <scope>NUCLEOTIDE SEQUENCE</scope>
</reference>
<feature type="region of interest" description="Disordered" evidence="1">
    <location>
        <begin position="348"/>
        <end position="386"/>
    </location>
</feature>
<proteinExistence type="predicted"/>
<accession>A0ABQ5JCE4</accession>
<dbReference type="InterPro" id="IPR026960">
    <property type="entry name" value="RVT-Znf"/>
</dbReference>
<feature type="compositionally biased region" description="Polar residues" evidence="1">
    <location>
        <begin position="68"/>
        <end position="81"/>
    </location>
</feature>
<dbReference type="Proteomes" id="UP001151760">
    <property type="component" value="Unassembled WGS sequence"/>
</dbReference>
<reference evidence="5" key="1">
    <citation type="journal article" date="2022" name="Int. J. Mol. Sci.">
        <title>Draft Genome of Tanacetum Coccineum: Genomic Comparison of Closely Related Tanacetum-Family Plants.</title>
        <authorList>
            <person name="Yamashiro T."/>
            <person name="Shiraishi A."/>
            <person name="Nakayama K."/>
            <person name="Satake H."/>
        </authorList>
    </citation>
    <scope>NUCLEOTIDE SEQUENCE</scope>
</reference>
<evidence type="ECO:0000256" key="1">
    <source>
        <dbReference type="SAM" id="MobiDB-lite"/>
    </source>
</evidence>
<sequence>MEKIDVLKSALRSSSEKTDIASKIKNIEGKIRMPIRNVTFVRPLNDVIKTSLNPNGDIGGSSVEPDLNRSNASSLPTKNRTGSFADVVQRKGVKRVVKVKELRNSEQVDGAAVAIPMEAVEEVSSRFDNTLYGYFIGHRLAFPLVENYVKNTWAKFRLKHIQLHEEFFLFQFDTKEGMESVMENGPWLIRRMPLMLNVGLSLISTQLGRPIMMDSYTSNMCVSSWGRSTYARILIEISAEKELLESMVIAIPLSNGKGYSLAMVDIEYEWKPPRCSTCAIFDHVPEKCPKNPTVEVAPKEKDDGFVEVTRKKHKAKQNSKAKNIDGLRLNKPSVNFYYRKVEKGETSKVNRPDSNLVSKGVSNEGFVNAGKKSSNDKSSPKPYDGVVGKEKAIDEELVMEEPRATNATNSAYDITGASTPSVDELDVEWELLFEGYIQRRELWKSLCIHKHYVRDRPWSILGDFNAALFLYDSSAGNSKVDISMHEFKDCIEEIEVIDVQHSGLQFSGAKNLRVRWPSKEIDRYYGSSWRVVKEGWSRQVSGFHMFRVAQRLKSLKKPLRKLLYDKGNLHTNVNLLRDQLDRVQMRLDMDPFNEAIRDEEVNIVATFNEACLLEERFLKQKAKIDWLKEGDSNSAFFHKSVKSCISQSCIDVVTNGDGMVFENENVATAFVSHYEAFLGNDKALGLDVYTAAFFKESWYIVADDFVAAVCEFFTNGKILKELNHTIIALIPKVSSLTRVNDYRPISCCNVLFKCISKIIANRVKVSLKVLVSPNQSAFIPGRSIADNILLTQELMHNYHLDRGLPRCAFKVDIQKAYDTVDWDFLKKILAGFGFHARMIGWIMECVTTTSFSISINGSLHGFFTVLTLMLQRGVRNASSFTYHRYCSKLELINLCFADDLFLFAHGDVDSAKIIKDALFEFKEILPFEEGRLPVKYLGVPLVSSCLVFRDCKELIEKVQARVDDWKNKSLSAAGRLQLVRSVIGSMHVYWASVFILPSRVLYDIEQIMRGFLWCHDNLRKGRAKVAWEVVCLPKDEGGLGVRRLDLFNKALMVSHIWKLISLKESLWVKWVHLYKLKGRNFWDMPIRGNMSWGWRKILQLRPLVREHMWYKLGDGSRTSLWFDRWSNLSLLSNIISVRDWYRVGLNASSTVCDVMYNGTWNWPLYLINKYPLLQTIPMPYMDATVPDCLEWRDELGMAKPFCVSSVWSSIRPQNDKVNWFAVVWFASCIPRHAFNLWLVVKQKLKTQDRVTWKSSKSVVTKLVIAATTYFIWQERNWRLFKNKKRSSKQVFDAIFTVVHLKLLSSRFKKSKDGVLFAQRWNLPVSCFSC</sequence>
<feature type="domain" description="DUF4283" evidence="4">
    <location>
        <begin position="126"/>
        <end position="197"/>
    </location>
</feature>
<dbReference type="InterPro" id="IPR025558">
    <property type="entry name" value="DUF4283"/>
</dbReference>
<evidence type="ECO:0000259" key="2">
    <source>
        <dbReference type="Pfam" id="PF00078"/>
    </source>
</evidence>
<dbReference type="Pfam" id="PF13966">
    <property type="entry name" value="zf-RVT"/>
    <property type="match status" value="1"/>
</dbReference>
<feature type="compositionally biased region" description="Polar residues" evidence="1">
    <location>
        <begin position="352"/>
        <end position="361"/>
    </location>
</feature>
<feature type="domain" description="Reverse transcriptase" evidence="2">
    <location>
        <begin position="730"/>
        <end position="915"/>
    </location>
</feature>
<evidence type="ECO:0000313" key="5">
    <source>
        <dbReference type="EMBL" id="GJU09715.1"/>
    </source>
</evidence>
<feature type="domain" description="Reverse transcriptase zinc-binding" evidence="3">
    <location>
        <begin position="1201"/>
        <end position="1251"/>
    </location>
</feature>
<dbReference type="PANTHER" id="PTHR33116:SF76">
    <property type="entry name" value="DUF4283 DOMAIN-CONTAINING PROTEIN"/>
    <property type="match status" value="1"/>
</dbReference>
<organism evidence="5 6">
    <name type="scientific">Tanacetum coccineum</name>
    <dbReference type="NCBI Taxonomy" id="301880"/>
    <lineage>
        <taxon>Eukaryota</taxon>
        <taxon>Viridiplantae</taxon>
        <taxon>Streptophyta</taxon>
        <taxon>Embryophyta</taxon>
        <taxon>Tracheophyta</taxon>
        <taxon>Spermatophyta</taxon>
        <taxon>Magnoliopsida</taxon>
        <taxon>eudicotyledons</taxon>
        <taxon>Gunneridae</taxon>
        <taxon>Pentapetalae</taxon>
        <taxon>asterids</taxon>
        <taxon>campanulids</taxon>
        <taxon>Asterales</taxon>
        <taxon>Asteraceae</taxon>
        <taxon>Asteroideae</taxon>
        <taxon>Anthemideae</taxon>
        <taxon>Anthemidinae</taxon>
        <taxon>Tanacetum</taxon>
    </lineage>
</organism>
<dbReference type="EMBL" id="BQNB010021753">
    <property type="protein sequence ID" value="GJU09715.1"/>
    <property type="molecule type" value="Genomic_DNA"/>
</dbReference>
<feature type="region of interest" description="Disordered" evidence="1">
    <location>
        <begin position="55"/>
        <end position="81"/>
    </location>
</feature>
<protein>
    <recommendedName>
        <fullName evidence="7">Reverse transcriptase domain-containing protein</fullName>
    </recommendedName>
</protein>
<evidence type="ECO:0000259" key="3">
    <source>
        <dbReference type="Pfam" id="PF13966"/>
    </source>
</evidence>
<dbReference type="PANTHER" id="PTHR33116">
    <property type="entry name" value="REVERSE TRANSCRIPTASE ZINC-BINDING DOMAIN-CONTAINING PROTEIN-RELATED-RELATED"/>
    <property type="match status" value="1"/>
</dbReference>
<gene>
    <name evidence="5" type="ORF">Tco_1132111</name>
</gene>
<dbReference type="Pfam" id="PF14111">
    <property type="entry name" value="DUF4283"/>
    <property type="match status" value="1"/>
</dbReference>
<evidence type="ECO:0000259" key="4">
    <source>
        <dbReference type="Pfam" id="PF14111"/>
    </source>
</evidence>
<keyword evidence="6" id="KW-1185">Reference proteome</keyword>
<name>A0ABQ5JCE4_9ASTR</name>
<dbReference type="CDD" id="cd01650">
    <property type="entry name" value="RT_nLTR_like"/>
    <property type="match status" value="1"/>
</dbReference>
<dbReference type="InterPro" id="IPR000477">
    <property type="entry name" value="RT_dom"/>
</dbReference>
<dbReference type="Pfam" id="PF00078">
    <property type="entry name" value="RVT_1"/>
    <property type="match status" value="1"/>
</dbReference>